<feature type="region of interest" description="Disordered" evidence="1">
    <location>
        <begin position="261"/>
        <end position="283"/>
    </location>
</feature>
<sequence>MENRYLVLIFLITEIFCSCSRDTSNIKPNSFISKWKISEGKNESNTVILPLYPGGDYDFHVDWGDGTEKQRITSDNLKYRSHEYKVVGEYCITITGKIIGFNFTLAESLDEGTSTSKIIEILDWGDLELGYGNNLGSHFKYCSNLTTLPSSAPNLIELTNMKEMFFLCTKLDADLGNWDVSKVTNMESMFEGCESFVGRGLKNWDVSNVNNMTTMFSMVWAMGEDLSRWNVSNVANHRGFYLKHSPNGVFSSSTEANKSMGNFKAPDFSKSKVPTTGATRTKN</sequence>
<evidence type="ECO:0000256" key="1">
    <source>
        <dbReference type="SAM" id="MobiDB-lite"/>
    </source>
</evidence>
<accession>A0A1J1EB79</accession>
<dbReference type="InterPro" id="IPR005046">
    <property type="entry name" value="DUF285"/>
</dbReference>
<evidence type="ECO:0008006" key="4">
    <source>
        <dbReference type="Google" id="ProtNLM"/>
    </source>
</evidence>
<evidence type="ECO:0000313" key="3">
    <source>
        <dbReference type="Proteomes" id="UP000243197"/>
    </source>
</evidence>
<dbReference type="OrthoDB" id="9813840at2"/>
<dbReference type="AlphaFoldDB" id="A0A1J1EB79"/>
<dbReference type="InterPro" id="IPR011889">
    <property type="entry name" value="Liste_lipo_26"/>
</dbReference>
<dbReference type="NCBIfam" id="TIGR02167">
    <property type="entry name" value="Liste_lipo_26"/>
    <property type="match status" value="1"/>
</dbReference>
<feature type="compositionally biased region" description="Polar residues" evidence="1">
    <location>
        <begin position="272"/>
        <end position="283"/>
    </location>
</feature>
<dbReference type="Proteomes" id="UP000243197">
    <property type="component" value="Chromosome"/>
</dbReference>
<dbReference type="KEGG" id="ise:JBKA6_0763"/>
<organism evidence="2 3">
    <name type="scientific">Ichthyobacterium seriolicida</name>
    <dbReference type="NCBI Taxonomy" id="242600"/>
    <lineage>
        <taxon>Bacteria</taxon>
        <taxon>Pseudomonadati</taxon>
        <taxon>Bacteroidota</taxon>
        <taxon>Flavobacteriia</taxon>
        <taxon>Flavobacteriales</taxon>
        <taxon>Ichthyobacteriaceae</taxon>
        <taxon>Ichthyobacterium</taxon>
    </lineage>
</organism>
<evidence type="ECO:0000313" key="2">
    <source>
        <dbReference type="EMBL" id="BAV94776.1"/>
    </source>
</evidence>
<proteinExistence type="predicted"/>
<dbReference type="RefSeq" id="WP_096686036.1">
    <property type="nucleotide sequence ID" value="NZ_AP014564.1"/>
</dbReference>
<name>A0A1J1EB79_9FLAO</name>
<gene>
    <name evidence="2" type="ORF">JBKA6_0763</name>
</gene>
<dbReference type="Pfam" id="PF03382">
    <property type="entry name" value="DUF285"/>
    <property type="match status" value="1"/>
</dbReference>
<protein>
    <recommendedName>
        <fullName evidence="4">PKD domain-containing protein</fullName>
    </recommendedName>
</protein>
<reference evidence="2 3" key="1">
    <citation type="submission" date="2014-03" db="EMBL/GenBank/DDBJ databases">
        <title>complete genome sequence of Flavobacteriaceae bacterium JBKA-6.</title>
        <authorList>
            <person name="Takano T."/>
            <person name="Nakamura Y."/>
            <person name="Takuma S."/>
            <person name="Yasuike M."/>
            <person name="Matsuyama T."/>
            <person name="Sakai T."/>
            <person name="Fujiwara A."/>
            <person name="Kimoto K."/>
            <person name="Fukuda Y."/>
            <person name="Kondo H."/>
            <person name="Hirono I."/>
            <person name="Nakayasu C."/>
        </authorList>
    </citation>
    <scope>NUCLEOTIDE SEQUENCE [LARGE SCALE GENOMIC DNA]</scope>
    <source>
        <strain evidence="2 3">JBKA-6</strain>
    </source>
</reference>
<dbReference type="EMBL" id="AP014564">
    <property type="protein sequence ID" value="BAV94776.1"/>
    <property type="molecule type" value="Genomic_DNA"/>
</dbReference>
<keyword evidence="3" id="KW-1185">Reference proteome</keyword>